<gene>
    <name evidence="1" type="ORF">J1M35_07470</name>
</gene>
<name>A0A975CKK2_9BURK</name>
<proteinExistence type="predicted"/>
<keyword evidence="2" id="KW-1185">Reference proteome</keyword>
<evidence type="ECO:0000313" key="1">
    <source>
        <dbReference type="EMBL" id="QTD46702.1"/>
    </source>
</evidence>
<evidence type="ECO:0000313" key="2">
    <source>
        <dbReference type="Proteomes" id="UP000663903"/>
    </source>
</evidence>
<dbReference type="KEGG" id="otd:J1M35_07470"/>
<dbReference type="RefSeq" id="WP_208010601.1">
    <property type="nucleotide sequence ID" value="NZ_CP071796.1"/>
</dbReference>
<sequence length="123" mass="13345">MDGQLIQAISLRKLFRGGGYASPPDVMELNFDGESMLATLALGAVSDVDDGRAYMTFTSAIVLDSKGNKQELSFGDGFSPAAHRMRTTLALNSVLQLTIEYGGYDMRASGHLTAHFWPSVYSF</sequence>
<dbReference type="EMBL" id="CP071796">
    <property type="protein sequence ID" value="QTD46702.1"/>
    <property type="molecule type" value="Genomic_DNA"/>
</dbReference>
<dbReference type="Proteomes" id="UP000663903">
    <property type="component" value="Chromosome"/>
</dbReference>
<protein>
    <submittedName>
        <fullName evidence="1">Uncharacterized protein</fullName>
    </submittedName>
</protein>
<dbReference type="AlphaFoldDB" id="A0A975CKK2"/>
<organism evidence="1 2">
    <name type="scientific">Ottowia testudinis</name>
    <dbReference type="NCBI Taxonomy" id="2816950"/>
    <lineage>
        <taxon>Bacteria</taxon>
        <taxon>Pseudomonadati</taxon>
        <taxon>Pseudomonadota</taxon>
        <taxon>Betaproteobacteria</taxon>
        <taxon>Burkholderiales</taxon>
        <taxon>Comamonadaceae</taxon>
        <taxon>Ottowia</taxon>
    </lineage>
</organism>
<reference evidence="1" key="1">
    <citation type="submission" date="2021-03" db="EMBL/GenBank/DDBJ databases">
        <title>Ottowia sp. 27C isolated from the cloaca of a Giant Asian pond turtle (Heosemys grandis).</title>
        <authorList>
            <person name="Spergser J."/>
            <person name="Busse H.-J."/>
        </authorList>
    </citation>
    <scope>NUCLEOTIDE SEQUENCE</scope>
    <source>
        <strain evidence="1">27C</strain>
    </source>
</reference>
<accession>A0A975CKK2</accession>